<dbReference type="GO" id="GO:0004170">
    <property type="term" value="F:dUTP diphosphatase activity"/>
    <property type="evidence" value="ECO:0007669"/>
    <property type="project" value="UniProtKB-EC"/>
</dbReference>
<comment type="catalytic activity">
    <reaction evidence="5">
        <text>dUTP + H2O = dUMP + diphosphate + H(+)</text>
        <dbReference type="Rhea" id="RHEA:10248"/>
        <dbReference type="ChEBI" id="CHEBI:15377"/>
        <dbReference type="ChEBI" id="CHEBI:15378"/>
        <dbReference type="ChEBI" id="CHEBI:33019"/>
        <dbReference type="ChEBI" id="CHEBI:61555"/>
        <dbReference type="ChEBI" id="CHEBI:246422"/>
        <dbReference type="EC" id="3.6.1.23"/>
    </reaction>
</comment>
<evidence type="ECO:0000259" key="6">
    <source>
        <dbReference type="Pfam" id="PF00692"/>
    </source>
</evidence>
<evidence type="ECO:0000313" key="8">
    <source>
        <dbReference type="Proteomes" id="UP000249099"/>
    </source>
</evidence>
<dbReference type="AlphaFoldDB" id="A0A328KLX4"/>
<name>A0A328KLX4_9LACT</name>
<keyword evidence="3" id="KW-0378">Hydrolase</keyword>
<proteinExistence type="inferred from homology"/>
<evidence type="ECO:0000256" key="2">
    <source>
        <dbReference type="ARBA" id="ARBA00012379"/>
    </source>
</evidence>
<dbReference type="Gene3D" id="2.70.40.10">
    <property type="match status" value="1"/>
</dbReference>
<dbReference type="PANTHER" id="PTHR11241:SF0">
    <property type="entry name" value="DEOXYURIDINE 5'-TRIPHOSPHATE NUCLEOTIDOHYDROLASE"/>
    <property type="match status" value="1"/>
</dbReference>
<sequence length="183" mass="20537">MESKMTRTRYFDIVKGYEDRDINLPQRSTKHAAGYDFEAAETVVIPSMPRQTIEECSTVHHIEGQDVLQFNDELNNIKPVLVKTGIKASMYPSEYLMLANRSSNPKRGLVLANGIGIVDSDYFENPDNDGHIMFAFFNLGQQDVVINKGDRIGQGVFQTYLVTDDDDQFNKQSRSGGFGSTGQ</sequence>
<dbReference type="PANTHER" id="PTHR11241">
    <property type="entry name" value="DEOXYURIDINE 5'-TRIPHOSPHATE NUCLEOTIDOHYDROLASE"/>
    <property type="match status" value="1"/>
</dbReference>
<dbReference type="GO" id="GO:0046081">
    <property type="term" value="P:dUTP catabolic process"/>
    <property type="evidence" value="ECO:0007669"/>
    <property type="project" value="InterPro"/>
</dbReference>
<dbReference type="InterPro" id="IPR036157">
    <property type="entry name" value="dUTPase-like_sf"/>
</dbReference>
<dbReference type="GO" id="GO:0000287">
    <property type="term" value="F:magnesium ion binding"/>
    <property type="evidence" value="ECO:0007669"/>
    <property type="project" value="InterPro"/>
</dbReference>
<dbReference type="Pfam" id="PF00692">
    <property type="entry name" value="dUTPase"/>
    <property type="match status" value="1"/>
</dbReference>
<evidence type="ECO:0000256" key="1">
    <source>
        <dbReference type="ARBA" id="ARBA00006581"/>
    </source>
</evidence>
<accession>A0A328KLX4</accession>
<dbReference type="InterPro" id="IPR029054">
    <property type="entry name" value="dUTPase-like"/>
</dbReference>
<gene>
    <name evidence="7" type="ORF">B8A44_09585</name>
</gene>
<evidence type="ECO:0000256" key="4">
    <source>
        <dbReference type="ARBA" id="ARBA00023080"/>
    </source>
</evidence>
<dbReference type="InterPro" id="IPR033704">
    <property type="entry name" value="dUTPase_trimeric"/>
</dbReference>
<protein>
    <recommendedName>
        <fullName evidence="2">dUTP diphosphatase</fullName>
        <ecNumber evidence="2">3.6.1.23</ecNumber>
    </recommendedName>
</protein>
<comment type="caution">
    <text evidence="7">The sequence shown here is derived from an EMBL/GenBank/DDBJ whole genome shotgun (WGS) entry which is preliminary data.</text>
</comment>
<feature type="domain" description="dUTPase-like" evidence="6">
    <location>
        <begin position="77"/>
        <end position="182"/>
    </location>
</feature>
<dbReference type="GO" id="GO:0006226">
    <property type="term" value="P:dUMP biosynthetic process"/>
    <property type="evidence" value="ECO:0007669"/>
    <property type="project" value="InterPro"/>
</dbReference>
<reference evidence="7 8" key="1">
    <citation type="submission" date="2017-03" db="EMBL/GenBank/DDBJ databases">
        <title>wgs assembly of Dolosigranulum pigrum KPL CDC strains.</title>
        <authorList>
            <person name="Brugger S.D."/>
            <person name="Pettigrew M."/>
            <person name="Kong Y."/>
            <person name="Lemon K.P."/>
        </authorList>
    </citation>
    <scope>NUCLEOTIDE SEQUENCE [LARGE SCALE GENOMIC DNA]</scope>
    <source>
        <strain evidence="7 8">KPL1931_CDC4294-98</strain>
    </source>
</reference>
<organism evidence="7 8">
    <name type="scientific">Dolosigranulum pigrum</name>
    <dbReference type="NCBI Taxonomy" id="29394"/>
    <lineage>
        <taxon>Bacteria</taxon>
        <taxon>Bacillati</taxon>
        <taxon>Bacillota</taxon>
        <taxon>Bacilli</taxon>
        <taxon>Lactobacillales</taxon>
        <taxon>Carnobacteriaceae</taxon>
        <taxon>Dolosigranulum</taxon>
    </lineage>
</organism>
<dbReference type="InterPro" id="IPR008181">
    <property type="entry name" value="dUTPase"/>
</dbReference>
<dbReference type="EMBL" id="NAQV01000058">
    <property type="protein sequence ID" value="RAN61403.1"/>
    <property type="molecule type" value="Genomic_DNA"/>
</dbReference>
<evidence type="ECO:0000313" key="7">
    <source>
        <dbReference type="EMBL" id="RAN61403.1"/>
    </source>
</evidence>
<evidence type="ECO:0000256" key="3">
    <source>
        <dbReference type="ARBA" id="ARBA00022801"/>
    </source>
</evidence>
<dbReference type="EC" id="3.6.1.23" evidence="2"/>
<dbReference type="Proteomes" id="UP000249099">
    <property type="component" value="Unassembled WGS sequence"/>
</dbReference>
<evidence type="ECO:0000256" key="5">
    <source>
        <dbReference type="ARBA" id="ARBA00047686"/>
    </source>
</evidence>
<dbReference type="SUPFAM" id="SSF51283">
    <property type="entry name" value="dUTPase-like"/>
    <property type="match status" value="1"/>
</dbReference>
<comment type="similarity">
    <text evidence="1">Belongs to the dUTPase family.</text>
</comment>
<dbReference type="CDD" id="cd07557">
    <property type="entry name" value="trimeric_dUTPase"/>
    <property type="match status" value="1"/>
</dbReference>
<keyword evidence="4" id="KW-0546">Nucleotide metabolism</keyword>